<organism evidence="1 2">
    <name type="scientific">Goodea atripinnis</name>
    <dbReference type="NCBI Taxonomy" id="208336"/>
    <lineage>
        <taxon>Eukaryota</taxon>
        <taxon>Metazoa</taxon>
        <taxon>Chordata</taxon>
        <taxon>Craniata</taxon>
        <taxon>Vertebrata</taxon>
        <taxon>Euteleostomi</taxon>
        <taxon>Actinopterygii</taxon>
        <taxon>Neopterygii</taxon>
        <taxon>Teleostei</taxon>
        <taxon>Neoteleostei</taxon>
        <taxon>Acanthomorphata</taxon>
        <taxon>Ovalentaria</taxon>
        <taxon>Atherinomorphae</taxon>
        <taxon>Cyprinodontiformes</taxon>
        <taxon>Goodeidae</taxon>
        <taxon>Goodea</taxon>
    </lineage>
</organism>
<accession>A0ABV0Q0M2</accession>
<protein>
    <submittedName>
        <fullName evidence="1">Uncharacterized protein</fullName>
    </submittedName>
</protein>
<dbReference type="Proteomes" id="UP001476798">
    <property type="component" value="Unassembled WGS sequence"/>
</dbReference>
<name>A0ABV0Q0M2_9TELE</name>
<evidence type="ECO:0000313" key="2">
    <source>
        <dbReference type="Proteomes" id="UP001476798"/>
    </source>
</evidence>
<evidence type="ECO:0000313" key="1">
    <source>
        <dbReference type="EMBL" id="MEQ2189117.1"/>
    </source>
</evidence>
<proteinExistence type="predicted"/>
<keyword evidence="2" id="KW-1185">Reference proteome</keyword>
<comment type="caution">
    <text evidence="1">The sequence shown here is derived from an EMBL/GenBank/DDBJ whole genome shotgun (WGS) entry which is preliminary data.</text>
</comment>
<sequence>MLTRLHTHCTCEQCGNNTGGRSDLMCLLSPNPVHLRYPIVQDAPGPSTSSPKTVHIRLLNLPQWQTIHVTVPCTCSILVFTCQSGLIRDAIICFNGFICGVAWDIR</sequence>
<reference evidence="1 2" key="1">
    <citation type="submission" date="2021-06" db="EMBL/GenBank/DDBJ databases">
        <authorList>
            <person name="Palmer J.M."/>
        </authorList>
    </citation>
    <scope>NUCLEOTIDE SEQUENCE [LARGE SCALE GENOMIC DNA]</scope>
    <source>
        <strain evidence="1 2">GA_2019</strain>
        <tissue evidence="1">Muscle</tissue>
    </source>
</reference>
<gene>
    <name evidence="1" type="ORF">GOODEAATRI_021921</name>
</gene>
<dbReference type="EMBL" id="JAHRIO010092147">
    <property type="protein sequence ID" value="MEQ2189117.1"/>
    <property type="molecule type" value="Genomic_DNA"/>
</dbReference>